<protein>
    <recommendedName>
        <fullName evidence="6">Ribosomal RNA small subunit methyltransferase G</fullName>
        <ecNumber evidence="6">2.1.1.-</ecNumber>
    </recommendedName>
    <alternativeName>
        <fullName evidence="6">16S rRNA 7-methylguanosine methyltransferase</fullName>
        <shortName evidence="6">16S rRNA m7G methyltransferase</shortName>
    </alternativeName>
</protein>
<feature type="binding site" evidence="6">
    <location>
        <position position="81"/>
    </location>
    <ligand>
        <name>S-adenosyl-L-methionine</name>
        <dbReference type="ChEBI" id="CHEBI:59789"/>
    </ligand>
</feature>
<dbReference type="Pfam" id="PF02527">
    <property type="entry name" value="GidB"/>
    <property type="match status" value="1"/>
</dbReference>
<keyword evidence="1 6" id="KW-0963">Cytoplasm</keyword>
<proteinExistence type="inferred from homology"/>
<comment type="function">
    <text evidence="6">Specifically methylates the N7 position of a guanine in 16S rRNA.</text>
</comment>
<dbReference type="GO" id="GO:0005829">
    <property type="term" value="C:cytosol"/>
    <property type="evidence" value="ECO:0007669"/>
    <property type="project" value="TreeGrafter"/>
</dbReference>
<evidence type="ECO:0000256" key="6">
    <source>
        <dbReference type="HAMAP-Rule" id="MF_00074"/>
    </source>
</evidence>
<comment type="caution">
    <text evidence="6">Lacks conserved residue(s) required for the propagation of feature annotation.</text>
</comment>
<keyword evidence="5 6" id="KW-0949">S-adenosyl-L-methionine</keyword>
<keyword evidence="3 6" id="KW-0489">Methyltransferase</keyword>
<evidence type="ECO:0000256" key="4">
    <source>
        <dbReference type="ARBA" id="ARBA00022679"/>
    </source>
</evidence>
<evidence type="ECO:0000313" key="7">
    <source>
        <dbReference type="EMBL" id="HGE77615.1"/>
    </source>
</evidence>
<dbReference type="EC" id="2.1.1.-" evidence="6"/>
<evidence type="ECO:0000256" key="5">
    <source>
        <dbReference type="ARBA" id="ARBA00022691"/>
    </source>
</evidence>
<accession>A0A7V3RG69</accession>
<dbReference type="NCBIfam" id="TIGR00138">
    <property type="entry name" value="rsmG_gidB"/>
    <property type="match status" value="1"/>
</dbReference>
<evidence type="ECO:0000256" key="3">
    <source>
        <dbReference type="ARBA" id="ARBA00022603"/>
    </source>
</evidence>
<comment type="subcellular location">
    <subcellularLocation>
        <location evidence="6">Cytoplasm</location>
    </subcellularLocation>
</comment>
<name>A0A7V3RG69_UNCW3</name>
<feature type="binding site" evidence="6">
    <location>
        <begin position="132"/>
        <end position="133"/>
    </location>
    <ligand>
        <name>S-adenosyl-L-methionine</name>
        <dbReference type="ChEBI" id="CHEBI:59789"/>
    </ligand>
</feature>
<dbReference type="SUPFAM" id="SSF53335">
    <property type="entry name" value="S-adenosyl-L-methionine-dependent methyltransferases"/>
    <property type="match status" value="1"/>
</dbReference>
<dbReference type="InterPro" id="IPR003682">
    <property type="entry name" value="rRNA_ssu_MeTfrase_G"/>
</dbReference>
<dbReference type="InterPro" id="IPR029063">
    <property type="entry name" value="SAM-dependent_MTases_sf"/>
</dbReference>
<keyword evidence="2 6" id="KW-0698">rRNA processing</keyword>
<comment type="similarity">
    <text evidence="6">Belongs to the methyltransferase superfamily. RNA methyltransferase RsmG family.</text>
</comment>
<dbReference type="PIRSF" id="PIRSF003078">
    <property type="entry name" value="GidB"/>
    <property type="match status" value="1"/>
</dbReference>
<dbReference type="Gene3D" id="3.40.50.150">
    <property type="entry name" value="Vaccinia Virus protein VP39"/>
    <property type="match status" value="1"/>
</dbReference>
<evidence type="ECO:0000256" key="2">
    <source>
        <dbReference type="ARBA" id="ARBA00022552"/>
    </source>
</evidence>
<dbReference type="PANTHER" id="PTHR31760:SF0">
    <property type="entry name" value="S-ADENOSYL-L-METHIONINE-DEPENDENT METHYLTRANSFERASES SUPERFAMILY PROTEIN"/>
    <property type="match status" value="1"/>
</dbReference>
<comment type="caution">
    <text evidence="7">The sequence shown here is derived from an EMBL/GenBank/DDBJ whole genome shotgun (WGS) entry which is preliminary data.</text>
</comment>
<dbReference type="AlphaFoldDB" id="A0A7V3RG69"/>
<evidence type="ECO:0000256" key="1">
    <source>
        <dbReference type="ARBA" id="ARBA00022490"/>
    </source>
</evidence>
<dbReference type="HAMAP" id="MF_00074">
    <property type="entry name" value="16SrRNA_methyltr_G"/>
    <property type="match status" value="1"/>
</dbReference>
<dbReference type="GO" id="GO:0070043">
    <property type="term" value="F:rRNA (guanine-N7-)-methyltransferase activity"/>
    <property type="evidence" value="ECO:0007669"/>
    <property type="project" value="UniProtKB-UniRule"/>
</dbReference>
<organism evidence="7">
    <name type="scientific">candidate division WOR-3 bacterium</name>
    <dbReference type="NCBI Taxonomy" id="2052148"/>
    <lineage>
        <taxon>Bacteria</taxon>
        <taxon>Bacteria division WOR-3</taxon>
    </lineage>
</organism>
<gene>
    <name evidence="6 7" type="primary">rsmG</name>
    <name evidence="7" type="ORF">ENX68_01275</name>
</gene>
<reference evidence="7" key="1">
    <citation type="journal article" date="2020" name="mSystems">
        <title>Genome- and Community-Level Interaction Insights into Carbon Utilization and Element Cycling Functions of Hydrothermarchaeota in Hydrothermal Sediment.</title>
        <authorList>
            <person name="Zhou Z."/>
            <person name="Liu Y."/>
            <person name="Xu W."/>
            <person name="Pan J."/>
            <person name="Luo Z.H."/>
            <person name="Li M."/>
        </authorList>
    </citation>
    <scope>NUCLEOTIDE SEQUENCE [LARGE SCALE GENOMIC DNA]</scope>
    <source>
        <strain evidence="7">SpSt-961</strain>
    </source>
</reference>
<feature type="binding site" evidence="6">
    <location>
        <position position="86"/>
    </location>
    <ligand>
        <name>S-adenosyl-L-methionine</name>
        <dbReference type="ChEBI" id="CHEBI:59789"/>
    </ligand>
</feature>
<dbReference type="EMBL" id="DTOZ01000040">
    <property type="protein sequence ID" value="HGE77615.1"/>
    <property type="molecule type" value="Genomic_DNA"/>
</dbReference>
<sequence>MMYSIEAELKILEDGLTELGLCYDEDILNKFKIYLKLLFDYKDRLHLISHRDYTRISLKHFLPSLMVLKYISDDDYACDIGTGAGFPSIPLKIIKPVLNLTLFESVGKKVRFLKELIEKLGFTGIRVINERAEDYGEKNRFTLILIRAAGRINDLIDTIDMLMTPKGKAIFFKTPKVDEEIKKAIDRIQKKGFYLQIEKTFTPLEKVPLNFVILRKYAFCDHSSL</sequence>
<feature type="binding site" evidence="6">
    <location>
        <position position="147"/>
    </location>
    <ligand>
        <name>S-adenosyl-L-methionine</name>
        <dbReference type="ChEBI" id="CHEBI:59789"/>
    </ligand>
</feature>
<dbReference type="PANTHER" id="PTHR31760">
    <property type="entry name" value="S-ADENOSYL-L-METHIONINE-DEPENDENT METHYLTRANSFERASES SUPERFAMILY PROTEIN"/>
    <property type="match status" value="1"/>
</dbReference>
<keyword evidence="4 6" id="KW-0808">Transferase</keyword>